<gene>
    <name evidence="3" type="ORF">ADEAN_000912000</name>
</gene>
<feature type="region of interest" description="Disordered" evidence="1">
    <location>
        <begin position="1"/>
        <end position="38"/>
    </location>
</feature>
<accession>A0A7G2CP07</accession>
<feature type="compositionally biased region" description="Polar residues" evidence="1">
    <location>
        <begin position="1490"/>
        <end position="1499"/>
    </location>
</feature>
<evidence type="ECO:0000313" key="4">
    <source>
        <dbReference type="Proteomes" id="UP000515908"/>
    </source>
</evidence>
<protein>
    <submittedName>
        <fullName evidence="3">SPRY domain containing protein, putative</fullName>
    </submittedName>
</protein>
<feature type="region of interest" description="Disordered" evidence="1">
    <location>
        <begin position="1455"/>
        <end position="1513"/>
    </location>
</feature>
<feature type="region of interest" description="Disordered" evidence="1">
    <location>
        <begin position="205"/>
        <end position="240"/>
    </location>
</feature>
<reference evidence="3 4" key="1">
    <citation type="submission" date="2020-08" db="EMBL/GenBank/DDBJ databases">
        <authorList>
            <person name="Newling K."/>
            <person name="Davey J."/>
            <person name="Forrester S."/>
        </authorList>
    </citation>
    <scope>NUCLEOTIDE SEQUENCE [LARGE SCALE GENOMIC DNA]</scope>
    <source>
        <strain evidence="4">Crithidia deanei Carvalho (ATCC PRA-265)</strain>
    </source>
</reference>
<dbReference type="InterPro" id="IPR001870">
    <property type="entry name" value="B30.2/SPRY"/>
</dbReference>
<organism evidence="3 4">
    <name type="scientific">Angomonas deanei</name>
    <dbReference type="NCBI Taxonomy" id="59799"/>
    <lineage>
        <taxon>Eukaryota</taxon>
        <taxon>Discoba</taxon>
        <taxon>Euglenozoa</taxon>
        <taxon>Kinetoplastea</taxon>
        <taxon>Metakinetoplastina</taxon>
        <taxon>Trypanosomatida</taxon>
        <taxon>Trypanosomatidae</taxon>
        <taxon>Strigomonadinae</taxon>
        <taxon>Angomonas</taxon>
    </lineage>
</organism>
<dbReference type="InterPro" id="IPR044736">
    <property type="entry name" value="Gid1/RanBPM/SPLA_SPRY"/>
</dbReference>
<dbReference type="PANTHER" id="PTHR46654:SF1">
    <property type="entry name" value="E3 UBIQUITIN-PROTEIN LIGASE HECTD3"/>
    <property type="match status" value="1"/>
</dbReference>
<dbReference type="CDD" id="cd12885">
    <property type="entry name" value="SPRY_RanBP_like"/>
    <property type="match status" value="1"/>
</dbReference>
<dbReference type="PANTHER" id="PTHR46654">
    <property type="entry name" value="E3 UBIQUITIN-PROTEIN LIGASE HECTD3"/>
    <property type="match status" value="1"/>
</dbReference>
<dbReference type="Proteomes" id="UP000515908">
    <property type="component" value="Chromosome 22"/>
</dbReference>
<dbReference type="EMBL" id="LR877166">
    <property type="protein sequence ID" value="CAD2221588.1"/>
    <property type="molecule type" value="Genomic_DNA"/>
</dbReference>
<dbReference type="SUPFAM" id="SSF49899">
    <property type="entry name" value="Concanavalin A-like lectins/glucanases"/>
    <property type="match status" value="2"/>
</dbReference>
<feature type="compositionally biased region" description="Low complexity" evidence="1">
    <location>
        <begin position="21"/>
        <end position="38"/>
    </location>
</feature>
<keyword evidence="4" id="KW-1185">Reference proteome</keyword>
<evidence type="ECO:0000259" key="2">
    <source>
        <dbReference type="PROSITE" id="PS50188"/>
    </source>
</evidence>
<dbReference type="PROSITE" id="PS50188">
    <property type="entry name" value="B302_SPRY"/>
    <property type="match status" value="1"/>
</dbReference>
<evidence type="ECO:0000313" key="3">
    <source>
        <dbReference type="EMBL" id="CAD2221588.1"/>
    </source>
</evidence>
<feature type="domain" description="B30.2/SPRY" evidence="2">
    <location>
        <begin position="1715"/>
        <end position="1910"/>
    </location>
</feature>
<dbReference type="VEuPathDB" id="TriTrypDB:ADEAN_000912000"/>
<dbReference type="GO" id="GO:0004842">
    <property type="term" value="F:ubiquitin-protein transferase activity"/>
    <property type="evidence" value="ECO:0007669"/>
    <property type="project" value="InterPro"/>
</dbReference>
<proteinExistence type="predicted"/>
<dbReference type="Gene3D" id="2.60.120.920">
    <property type="match status" value="1"/>
</dbReference>
<feature type="compositionally biased region" description="Polar residues" evidence="1">
    <location>
        <begin position="1455"/>
        <end position="1479"/>
    </location>
</feature>
<dbReference type="Pfam" id="PF00622">
    <property type="entry name" value="SPRY"/>
    <property type="match status" value="1"/>
</dbReference>
<sequence>MEQSSFPVSGDVNSTFPSNTSFDSENSDYSSDSSVASNSALVRRPAFTAPVTLSDGSMITAAATNHSQSDVVSAQPYKFFTYTPESDATQDPKTCEFLEREQVELCALKDLVCFSASELYDRAWLTADFNERCKSFPPFPILPQPPNVFGARFENTHNISHFLYHFTPFLLERNHAPTPVYLRTKLVELSLGEETLRMKQSLVSTSVNAVPQGPPDWETEAGEHKDLDEETSSEDDNTEVTPFDVGVALSHSTLMSQMPLDTVILLDKLVNRCIRRATMSMFHTWGIKRVTNILLRQVETLSTQTQPDIDWLSRAYSLIAKIVLSSGDVNKLLTIIRWNYQHPNVLRQLKVRGLRNLVNLIAWSDVARVRLPLPYNVPRGDVISYSHSLGSFINKIYAICACEEVEKPFVSVFADTGVYSISVRPPFEILHRNLSYSGEGCKGVYLKDGVFSVIRSSGVEFLSATTLEKMPQTVANPDADGEHFSLFTGSGRYLRPFVRAGGSPRRLRFKGSCGEGRVEPPNVVIPRGTDSITVQFSFYAYKPALTTKVEVVSILAGEKKWLSASVTMCPNKSTVTVLFEHGEDAFAEVEEPIKNGWVTWNASLVSLNEITSWTVYRNGLFCESRGKSGTLFTPSMPGVLDILAGSFFGFFSDVSVWCCPRRLTGEPDAPHAQSSSSSTSSSLPLFRFPLDEGVGFTVRSSCGECSWSSKLLQWEVPPESEKIVSGKESRRMEWKPSGDYYCVHNGFEVCVVEDDCATWVDAEGMIVEQNEVKIKPTDCCFYSLSTGKLYLVLPEVSSIRIVARICPASQSLEKKETLRSYQSFCVAFLSSLEDQKYSTGGAEFSQYIAYQISAYLLLEDSKNRASFFSFPSLNTPCVKTVIRLIVICNDVVEKIKCDAASGIDELHLCICGRLLVKQVKLLERTCPKTAISQIIDIYNYLSNLGPSKDKFLDEAVGVFVHLHNVMLSNCLSHDYQLQLLCDCSNLHGVRQLLTPGNVQQLVLSVIKYDFKKPFMTLLGKLKKMCEEEADNIFARRKTGYFEAAPALLSCVLGLLTQRESTQWHLVSVALFSSLCKNIVKGYEKAFESETDRRANTNLLKQTSLGALVYPVAHVLYSARFDASITLDILKVLGEARAALVPYYTTYVKPSVFKTQTSELVVSNETHVVLFPFNTTIPASATVDMSYGKSIVVEASEEARQACEIEVVLIATYSRHRLVEVLGDSDVRFDCGGLLTITVKGKELPFPICVNVHVEVERQRELDSSTDWLRDISHCLTHSIVNVATHAVEELRLNSPSSSEDFITKYSLFAGGLYANFTKVLSDPQHAATSAGKTRLPQVTAVRAKIIALSVNEESPLTALWHEQFNATAFPQRERLAELVRQCTCAILWFTVNPYTPQNWETEVVTVLNYLKRKSYLLLECTQQGRTPSIMSRVEFLLHHILPHFPSDDFSYANQFGDSSRPAQQSRTMSRRGASTSVSHSRPVEPLTLSIDPQRSTTSKVKADPLSAGKPSETTEESIANEILVFLRDETLEDTEQITEELNRRTLVCLILTATFKLKTAVCECNRDGVSLFLFSLTNHLQFLQRLSTRDGNTAATTASHEDTPHYLSCIKGCGIMIESECQRSGAAFFCAAVRQLVKRLGSEAHVCLQSIISLCSALAHPWDSKDFTVMPPSELFEFFSLSLQKVDEIMVALKSSEERFYNRKGFLHLLKRCMVLPNSLLQVAGDGIQIINGEVQGLQAENVNVICCARNNWKPQYGKAGKMKRRKGSDTDVYSNYGLSCVFTEVPDVLYFEITVDLCTNDAVRVTCGLSSVPLASTETELPDSCVYFSSDGYVTDGSAKRKKFSDPWVVGDVIGCGLLAPDNGIFFTRNGTFLGVAVESSFETFTPFVEAKAVGSLLKIIVNFGAEQPFKFDLASMHCSCRSDYLTPKLVSDAVLMCIHFFISNANTVFQEEYDSRKDGEREACAAILHAAAKFLSESVLTTVGEVNAMMGSHAESTDADTFALDYYLDKLGKLFQLLDSLVECFVYDSVGRATYAIVIDVCVTTLMRSREKSSRFRATHTFGLLLQMVDPASISATIVSQKISISAEEVVQCLSELARTNLVKGAAASSLPPQWANETSTVSGKGVFFGLQPLPAQGTTVIGFKLQRRQRGQGVGTPLGGCYYIGLCHGRPHIPNMGSLISRSDVYVLQDTDDHDQVQHLLLRRHSIPRNDNRRIFGNDEVVWVEFNADTGEITYYRDNMVLIGLAFANIQKVDDLYPIVYMFNEDASCELIHFPTSNQESSRQWLESFRRSLCVSTLQQMHLVPYFAPVISQFIYRHLSLLDRDLQSCMVALAVLGGERSYKYCLHDTFGLVVVVFIADVISKAVVYVATDVNKHLFSVPLRHLKPTFVKIPLHSSMVEESSACAGWLVKNLRKCISDAVVIAPLLHEERNRREQIEDFYTRSFNDLTR</sequence>
<dbReference type="OrthoDB" id="258495at2759"/>
<dbReference type="InterPro" id="IPR003877">
    <property type="entry name" value="SPRY_dom"/>
</dbReference>
<dbReference type="InterPro" id="IPR013320">
    <property type="entry name" value="ConA-like_dom_sf"/>
</dbReference>
<name>A0A7G2CP07_9TRYP</name>
<feature type="compositionally biased region" description="Polar residues" evidence="1">
    <location>
        <begin position="1"/>
        <end position="20"/>
    </location>
</feature>
<feature type="compositionally biased region" description="Acidic residues" evidence="1">
    <location>
        <begin position="228"/>
        <end position="238"/>
    </location>
</feature>
<dbReference type="InterPro" id="IPR043136">
    <property type="entry name" value="B30.2/SPRY_sf"/>
</dbReference>
<evidence type="ECO:0000256" key="1">
    <source>
        <dbReference type="SAM" id="MobiDB-lite"/>
    </source>
</evidence>
<dbReference type="InterPro" id="IPR042469">
    <property type="entry name" value="HECTD3"/>
</dbReference>
<dbReference type="GO" id="GO:0005737">
    <property type="term" value="C:cytoplasm"/>
    <property type="evidence" value="ECO:0007669"/>
    <property type="project" value="TreeGrafter"/>
</dbReference>